<sequence length="685" mass="75275">MDPYAEFRARKLASSPSPQHLRSSYLRPGMYTSSSGGTSSQSVASWMESETDFGGSERGGENRSSPRPSFNGNGRMASISETNEPTPPSMASRSRAKPSTKTDPTASASPLLTLLLSLPQPTSTTVLIGLAFLLPFTLKSLVSLGSFSGKDAPPRYGDFEAQRFWMELTLNEGIKKWYYTGEDWWQLDYPPLTAYVSWLCGKVGAFFLPSSFIPAISEMTAHIATNTTLPSATSPSTITTISTRGASPPDLITYMRATVLALESVGWWIPVAWWCWSGRKMRGRTRKSKVIAIASILCWPGLILIDNGHFQYNSFMLGLCLVALTCFEHSHDALGAIAFSSCILFKQMGLYWSPAVFAYLLGKCIWLGGERGVLLLVKIGVATVVTFGIMVAPFLTPFPDLPMYVLHRIFPLARGIFEDKVANFWCVSNVVIKWRSFFADASMAKLATLATLAGIAPTLAAILFISFRLRHRSTHTKAVSPKHLPPTIDLLPLALYTSSMAFFLFSFQVHEKSILVPMLSPLLALAGKGSKSRDPLKGISRITSGSLMGDDDSVWETSVLLLNVATFSMFPLLIKDGQILQYCVLTLLWNHLIGYNPLRVRNVNVKYASYAIYSCIFLHHLLEASVPAPAKFPDIYAVTNAILSFGVFAGSWLAGLYELAWQLMMMTGSGLDLRTGVSKKVVKDE</sequence>
<proteinExistence type="predicted"/>
<name>A0ACC2XJ65_9TREE</name>
<dbReference type="EMBL" id="JASBWV010000012">
    <property type="protein sequence ID" value="KAJ9123469.1"/>
    <property type="molecule type" value="Genomic_DNA"/>
</dbReference>
<organism evidence="1 2">
    <name type="scientific">Naganishia onofrii</name>
    <dbReference type="NCBI Taxonomy" id="1851511"/>
    <lineage>
        <taxon>Eukaryota</taxon>
        <taxon>Fungi</taxon>
        <taxon>Dikarya</taxon>
        <taxon>Basidiomycota</taxon>
        <taxon>Agaricomycotina</taxon>
        <taxon>Tremellomycetes</taxon>
        <taxon>Filobasidiales</taxon>
        <taxon>Filobasidiaceae</taxon>
        <taxon>Naganishia</taxon>
    </lineage>
</organism>
<gene>
    <name evidence="1" type="ORF">QFC24_003683</name>
</gene>
<evidence type="ECO:0000313" key="1">
    <source>
        <dbReference type="EMBL" id="KAJ9123469.1"/>
    </source>
</evidence>
<keyword evidence="2" id="KW-1185">Reference proteome</keyword>
<accession>A0ACC2XJ65</accession>
<reference evidence="1" key="1">
    <citation type="submission" date="2023-04" db="EMBL/GenBank/DDBJ databases">
        <title>Draft Genome sequencing of Naganishia species isolated from polar environments using Oxford Nanopore Technology.</title>
        <authorList>
            <person name="Leo P."/>
            <person name="Venkateswaran K."/>
        </authorList>
    </citation>
    <scope>NUCLEOTIDE SEQUENCE</scope>
    <source>
        <strain evidence="1">DBVPG 5303</strain>
    </source>
</reference>
<evidence type="ECO:0000313" key="2">
    <source>
        <dbReference type="Proteomes" id="UP001234202"/>
    </source>
</evidence>
<protein>
    <submittedName>
        <fullName evidence="1">Uncharacterized protein</fullName>
    </submittedName>
</protein>
<dbReference type="Proteomes" id="UP001234202">
    <property type="component" value="Unassembled WGS sequence"/>
</dbReference>
<comment type="caution">
    <text evidence="1">The sequence shown here is derived from an EMBL/GenBank/DDBJ whole genome shotgun (WGS) entry which is preliminary data.</text>
</comment>